<sequence length="704" mass="84842">MNNDIIEKESQIESKIDYDILEIVRPFQESNPSECLIILQTFLHLINQHEYSNDFIQYQLDLLKRFSSSLPSSIPLLFELLKQFIPTSELILSFNTIRQLIVELSINQFRKDTQKQKWGGNGEKIYLLGCLLERSLKLYYSNENLIKNTINIWNSIVLHLFEPLIDELNEYLKNKFDKQQHQYSSLNYLIKSLSKVCEQLNKIDEKKDCMIINEYFSNIVLAVLHQRIDLIINKKIFDQFDSFDKLEEYKCLRRNNMFFVYPEIRKLLIFFDDARISKHSSNLITKCNEKLEQLLEKASNIFHNYPSSISLEHCICLISCLSSIEILFYYDQFQYFLYNFCQFILTYWQINLLHDCDANDWLNTKSYFENTRYSVYIDTLFYHFNHFHLYIKRCCPSLLSFIIPYMLLELMNFIYHRYVSIKISYARQNQYKTDLLAFLVHSSQFTHYFINKKNSIKQYLLFNNDNIESKFFDYGNRILAAIVLVTCPCDLLYEQLQNIVHRSTKVLPKLNWLAIIRPDWFDINYEMRSQVQTYLTTENIIATQQNNFPIDKLVTIVIENSELDSYRPAMVHLIMQYEQWELIYLFVKYEHDWSFLHNQSTQLPEWLCTMMEYSKEFFAKCCSICANEKEIEWRLKIQQKIGFEQQYDEKLNYLKSLQQYIANIPFYLYHLLYAINQYQPQFNKRFVSSMSLFIEKRTEILIDF</sequence>
<organism evidence="1 2">
    <name type="scientific">Rotaria sordida</name>
    <dbReference type="NCBI Taxonomy" id="392033"/>
    <lineage>
        <taxon>Eukaryota</taxon>
        <taxon>Metazoa</taxon>
        <taxon>Spiralia</taxon>
        <taxon>Gnathifera</taxon>
        <taxon>Rotifera</taxon>
        <taxon>Eurotatoria</taxon>
        <taxon>Bdelloidea</taxon>
        <taxon>Philodinida</taxon>
        <taxon>Philodinidae</taxon>
        <taxon>Rotaria</taxon>
    </lineage>
</organism>
<protein>
    <submittedName>
        <fullName evidence="1">Uncharacterized protein</fullName>
    </submittedName>
</protein>
<accession>A0A814HC52</accession>
<proteinExistence type="predicted"/>
<evidence type="ECO:0000313" key="1">
    <source>
        <dbReference type="EMBL" id="CAF1007122.1"/>
    </source>
</evidence>
<dbReference type="EMBL" id="CAJNOT010000514">
    <property type="protein sequence ID" value="CAF1007122.1"/>
    <property type="molecule type" value="Genomic_DNA"/>
</dbReference>
<reference evidence="1" key="1">
    <citation type="submission" date="2021-02" db="EMBL/GenBank/DDBJ databases">
        <authorList>
            <person name="Nowell W R."/>
        </authorList>
    </citation>
    <scope>NUCLEOTIDE SEQUENCE</scope>
</reference>
<comment type="caution">
    <text evidence="1">The sequence shown here is derived from an EMBL/GenBank/DDBJ whole genome shotgun (WGS) entry which is preliminary data.</text>
</comment>
<name>A0A814HC52_9BILA</name>
<dbReference type="InterPro" id="IPR027993">
    <property type="entry name" value="DUF4495"/>
</dbReference>
<gene>
    <name evidence="1" type="ORF">ZHD862_LOCUS12839</name>
</gene>
<evidence type="ECO:0000313" key="2">
    <source>
        <dbReference type="Proteomes" id="UP000663864"/>
    </source>
</evidence>
<dbReference type="Proteomes" id="UP000663864">
    <property type="component" value="Unassembled WGS sequence"/>
</dbReference>
<dbReference type="AlphaFoldDB" id="A0A814HC52"/>
<dbReference type="Pfam" id="PF14906">
    <property type="entry name" value="DUF4495"/>
    <property type="match status" value="1"/>
</dbReference>